<feature type="signal peptide" evidence="1">
    <location>
        <begin position="1"/>
        <end position="20"/>
    </location>
</feature>
<reference evidence="4" key="3">
    <citation type="submission" date="2025-04" db="UniProtKB">
        <authorList>
            <consortium name="RefSeq"/>
        </authorList>
    </citation>
    <scope>IDENTIFICATION</scope>
    <source>
        <strain evidence="4">CBS 304.34</strain>
    </source>
</reference>
<evidence type="ECO:0000313" key="3">
    <source>
        <dbReference type="Proteomes" id="UP000504636"/>
    </source>
</evidence>
<protein>
    <submittedName>
        <fullName evidence="2 4">Uncharacterized protein</fullName>
    </submittedName>
</protein>
<evidence type="ECO:0000313" key="4">
    <source>
        <dbReference type="RefSeq" id="XP_033574228.1"/>
    </source>
</evidence>
<evidence type="ECO:0000256" key="1">
    <source>
        <dbReference type="SAM" id="SignalP"/>
    </source>
</evidence>
<feature type="chain" id="PRO_5044629099" evidence="1">
    <location>
        <begin position="21"/>
        <end position="117"/>
    </location>
</feature>
<reference evidence="2 4" key="1">
    <citation type="journal article" date="2020" name="Stud. Mycol.">
        <title>101 Dothideomycetes genomes: a test case for predicting lifestyles and emergence of pathogens.</title>
        <authorList>
            <person name="Haridas S."/>
            <person name="Albert R."/>
            <person name="Binder M."/>
            <person name="Bloem J."/>
            <person name="Labutti K."/>
            <person name="Salamov A."/>
            <person name="Andreopoulos B."/>
            <person name="Baker S."/>
            <person name="Barry K."/>
            <person name="Bills G."/>
            <person name="Bluhm B."/>
            <person name="Cannon C."/>
            <person name="Castanera R."/>
            <person name="Culley D."/>
            <person name="Daum C."/>
            <person name="Ezra D."/>
            <person name="Gonzalez J."/>
            <person name="Henrissat B."/>
            <person name="Kuo A."/>
            <person name="Liang C."/>
            <person name="Lipzen A."/>
            <person name="Lutzoni F."/>
            <person name="Magnuson J."/>
            <person name="Mondo S."/>
            <person name="Nolan M."/>
            <person name="Ohm R."/>
            <person name="Pangilinan J."/>
            <person name="Park H.-J."/>
            <person name="Ramirez L."/>
            <person name="Alfaro M."/>
            <person name="Sun H."/>
            <person name="Tritt A."/>
            <person name="Yoshinaga Y."/>
            <person name="Zwiers L.-H."/>
            <person name="Turgeon B."/>
            <person name="Goodwin S."/>
            <person name="Spatafora J."/>
            <person name="Crous P."/>
            <person name="Grigoriev I."/>
        </authorList>
    </citation>
    <scope>NUCLEOTIDE SEQUENCE</scope>
    <source>
        <strain evidence="2 4">CBS 304.34</strain>
    </source>
</reference>
<keyword evidence="3" id="KW-1185">Reference proteome</keyword>
<dbReference type="OrthoDB" id="3786098at2759"/>
<sequence length="117" mass="12588">MRLATLLFASVVLATGVVNGFAIHKRTTAVTLFTAPSLHGASTTLPSTGTCTNLPPAWDEKIRSLFTAPGFACDFYLNLDCATDDDDGDVLRYGWVRADRLPARFDGAIRSVECGAY</sequence>
<evidence type="ECO:0000313" key="2">
    <source>
        <dbReference type="EMBL" id="KAF2807264.1"/>
    </source>
</evidence>
<dbReference type="EMBL" id="MU003705">
    <property type="protein sequence ID" value="KAF2807264.1"/>
    <property type="molecule type" value="Genomic_DNA"/>
</dbReference>
<organism evidence="2">
    <name type="scientific">Mytilinidion resinicola</name>
    <dbReference type="NCBI Taxonomy" id="574789"/>
    <lineage>
        <taxon>Eukaryota</taxon>
        <taxon>Fungi</taxon>
        <taxon>Dikarya</taxon>
        <taxon>Ascomycota</taxon>
        <taxon>Pezizomycotina</taxon>
        <taxon>Dothideomycetes</taxon>
        <taxon>Pleosporomycetidae</taxon>
        <taxon>Mytilinidiales</taxon>
        <taxon>Mytilinidiaceae</taxon>
        <taxon>Mytilinidion</taxon>
    </lineage>
</organism>
<dbReference type="GeneID" id="54463081"/>
<dbReference type="RefSeq" id="XP_033574228.1">
    <property type="nucleotide sequence ID" value="XM_033722188.1"/>
</dbReference>
<gene>
    <name evidence="2 4" type="ORF">BDZ99DRAFT_478768</name>
</gene>
<dbReference type="Proteomes" id="UP000504636">
    <property type="component" value="Unplaced"/>
</dbReference>
<reference evidence="4" key="2">
    <citation type="submission" date="2020-04" db="EMBL/GenBank/DDBJ databases">
        <authorList>
            <consortium name="NCBI Genome Project"/>
        </authorList>
    </citation>
    <scope>NUCLEOTIDE SEQUENCE</scope>
    <source>
        <strain evidence="4">CBS 304.34</strain>
    </source>
</reference>
<name>A0A6A6YGX7_9PEZI</name>
<proteinExistence type="predicted"/>
<dbReference type="AlphaFoldDB" id="A0A6A6YGX7"/>
<keyword evidence="1" id="KW-0732">Signal</keyword>
<accession>A0A6A6YGX7</accession>